<feature type="non-terminal residue" evidence="6">
    <location>
        <position position="110"/>
    </location>
</feature>
<dbReference type="PANTHER" id="PTHR13710">
    <property type="entry name" value="DNA HELICASE RECQ FAMILY MEMBER"/>
    <property type="match status" value="1"/>
</dbReference>
<reference evidence="6" key="1">
    <citation type="submission" date="2023-03" db="EMBL/GenBank/DDBJ databases">
        <title>Massive genome expansion in bonnet fungi (Mycena s.s.) driven by repeated elements and novel gene families across ecological guilds.</title>
        <authorList>
            <consortium name="Lawrence Berkeley National Laboratory"/>
            <person name="Harder C.B."/>
            <person name="Miyauchi S."/>
            <person name="Viragh M."/>
            <person name="Kuo A."/>
            <person name="Thoen E."/>
            <person name="Andreopoulos B."/>
            <person name="Lu D."/>
            <person name="Skrede I."/>
            <person name="Drula E."/>
            <person name="Henrissat B."/>
            <person name="Morin E."/>
            <person name="Kohler A."/>
            <person name="Barry K."/>
            <person name="LaButti K."/>
            <person name="Morin E."/>
            <person name="Salamov A."/>
            <person name="Lipzen A."/>
            <person name="Mereny Z."/>
            <person name="Hegedus B."/>
            <person name="Baldrian P."/>
            <person name="Stursova M."/>
            <person name="Weitz H."/>
            <person name="Taylor A."/>
            <person name="Grigoriev I.V."/>
            <person name="Nagy L.G."/>
            <person name="Martin F."/>
            <person name="Kauserud H."/>
        </authorList>
    </citation>
    <scope>NUCLEOTIDE SEQUENCE</scope>
    <source>
        <strain evidence="6">CBHHK067</strain>
    </source>
</reference>
<keyword evidence="3" id="KW-0413">Isomerase</keyword>
<dbReference type="Gene3D" id="3.40.50.300">
    <property type="entry name" value="P-loop containing nucleotide triphosphate hydrolases"/>
    <property type="match status" value="1"/>
</dbReference>
<feature type="non-terminal residue" evidence="6">
    <location>
        <position position="1"/>
    </location>
</feature>
<gene>
    <name evidence="6" type="ORF">B0H17DRAFT_869645</name>
</gene>
<evidence type="ECO:0000313" key="7">
    <source>
        <dbReference type="Proteomes" id="UP001221757"/>
    </source>
</evidence>
<accession>A0AAD7C0K5</accession>
<evidence type="ECO:0000313" key="6">
    <source>
        <dbReference type="EMBL" id="KAJ7635917.1"/>
    </source>
</evidence>
<keyword evidence="2" id="KW-0238">DNA-binding</keyword>
<evidence type="ECO:0000256" key="1">
    <source>
        <dbReference type="ARBA" id="ARBA00005446"/>
    </source>
</evidence>
<dbReference type="EMBL" id="JARKIE010000464">
    <property type="protein sequence ID" value="KAJ7635917.1"/>
    <property type="molecule type" value="Genomic_DNA"/>
</dbReference>
<sequence length="110" mass="12000">HNTIFTSPEMCFEHDAFRKWLRDPATGKRAVGAIVDEAHCVSQWGGDFRPHYGLLNRLRAVLPVGSPIPATSATLSPAALKDICSILDLDLDEAFFLNLGNGRPNITPSV</sequence>
<dbReference type="GO" id="GO:0009378">
    <property type="term" value="F:four-way junction helicase activity"/>
    <property type="evidence" value="ECO:0007669"/>
    <property type="project" value="TreeGrafter"/>
</dbReference>
<dbReference type="EC" id="5.6.2.4" evidence="5"/>
<dbReference type="GO" id="GO:0043138">
    <property type="term" value="F:3'-5' DNA helicase activity"/>
    <property type="evidence" value="ECO:0007669"/>
    <property type="project" value="UniProtKB-EC"/>
</dbReference>
<dbReference type="GO" id="GO:0000724">
    <property type="term" value="P:double-strand break repair via homologous recombination"/>
    <property type="evidence" value="ECO:0007669"/>
    <property type="project" value="TreeGrafter"/>
</dbReference>
<organism evidence="6 7">
    <name type="scientific">Mycena rosella</name>
    <name type="common">Pink bonnet</name>
    <name type="synonym">Agaricus rosellus</name>
    <dbReference type="NCBI Taxonomy" id="1033263"/>
    <lineage>
        <taxon>Eukaryota</taxon>
        <taxon>Fungi</taxon>
        <taxon>Dikarya</taxon>
        <taxon>Basidiomycota</taxon>
        <taxon>Agaricomycotina</taxon>
        <taxon>Agaricomycetes</taxon>
        <taxon>Agaricomycetidae</taxon>
        <taxon>Agaricales</taxon>
        <taxon>Marasmiineae</taxon>
        <taxon>Mycenaceae</taxon>
        <taxon>Mycena</taxon>
    </lineage>
</organism>
<comment type="caution">
    <text evidence="6">The sequence shown here is derived from an EMBL/GenBank/DDBJ whole genome shotgun (WGS) entry which is preliminary data.</text>
</comment>
<evidence type="ECO:0000256" key="4">
    <source>
        <dbReference type="ARBA" id="ARBA00034617"/>
    </source>
</evidence>
<dbReference type="GO" id="GO:0003677">
    <property type="term" value="F:DNA binding"/>
    <property type="evidence" value="ECO:0007669"/>
    <property type="project" value="UniProtKB-KW"/>
</dbReference>
<dbReference type="Proteomes" id="UP001221757">
    <property type="component" value="Unassembled WGS sequence"/>
</dbReference>
<keyword evidence="7" id="KW-1185">Reference proteome</keyword>
<comment type="similarity">
    <text evidence="1">Belongs to the helicase family. RecQ subfamily.</text>
</comment>
<evidence type="ECO:0000256" key="5">
    <source>
        <dbReference type="ARBA" id="ARBA00034808"/>
    </source>
</evidence>
<evidence type="ECO:0000256" key="3">
    <source>
        <dbReference type="ARBA" id="ARBA00023235"/>
    </source>
</evidence>
<evidence type="ECO:0000256" key="2">
    <source>
        <dbReference type="ARBA" id="ARBA00023125"/>
    </source>
</evidence>
<dbReference type="GO" id="GO:0005694">
    <property type="term" value="C:chromosome"/>
    <property type="evidence" value="ECO:0007669"/>
    <property type="project" value="TreeGrafter"/>
</dbReference>
<proteinExistence type="inferred from homology"/>
<comment type="catalytic activity">
    <reaction evidence="4">
        <text>Couples ATP hydrolysis with the unwinding of duplex DNA by translocating in the 3'-5' direction.</text>
        <dbReference type="EC" id="5.6.2.4"/>
    </reaction>
</comment>
<dbReference type="PANTHER" id="PTHR13710:SF105">
    <property type="entry name" value="ATP-DEPENDENT DNA HELICASE Q1"/>
    <property type="match status" value="1"/>
</dbReference>
<name>A0AAD7C0K5_MYCRO</name>
<dbReference type="SUPFAM" id="SSF52540">
    <property type="entry name" value="P-loop containing nucleoside triphosphate hydrolases"/>
    <property type="match status" value="1"/>
</dbReference>
<dbReference type="GO" id="GO:0005737">
    <property type="term" value="C:cytoplasm"/>
    <property type="evidence" value="ECO:0007669"/>
    <property type="project" value="TreeGrafter"/>
</dbReference>
<protein>
    <recommendedName>
        <fullName evidence="5">DNA 3'-5' helicase</fullName>
        <ecNumber evidence="5">5.6.2.4</ecNumber>
    </recommendedName>
</protein>
<dbReference type="AlphaFoldDB" id="A0AAD7C0K5"/>
<dbReference type="InterPro" id="IPR027417">
    <property type="entry name" value="P-loop_NTPase"/>
</dbReference>